<evidence type="ECO:0000313" key="2">
    <source>
        <dbReference type="EMBL" id="MCX4232060.1"/>
    </source>
</evidence>
<evidence type="ECO:0000313" key="3">
    <source>
        <dbReference type="Proteomes" id="UP001165590"/>
    </source>
</evidence>
<comment type="caution">
    <text evidence="2">The sequence shown here is derived from an EMBL/GenBank/DDBJ whole genome shotgun (WGS) entry which is preliminary data.</text>
</comment>
<sequence length="84" mass="9525">MTDRDEDPYLDTEAVSEQAGVAAETIRIYLKRSRKRVADGDELRPQDLPLPDMTIGRSPAWRQSTITAWLANRVGRGRPRSEDV</sequence>
<protein>
    <recommendedName>
        <fullName evidence="4">Transcriptional regulator</fullName>
    </recommendedName>
</protein>
<proteinExistence type="predicted"/>
<evidence type="ECO:0008006" key="4">
    <source>
        <dbReference type="Google" id="ProtNLM"/>
    </source>
</evidence>
<organism evidence="2 3">
    <name type="scientific">Streptomyces ortus</name>
    <dbReference type="NCBI Taxonomy" id="2867268"/>
    <lineage>
        <taxon>Bacteria</taxon>
        <taxon>Bacillati</taxon>
        <taxon>Actinomycetota</taxon>
        <taxon>Actinomycetes</taxon>
        <taxon>Kitasatosporales</taxon>
        <taxon>Streptomycetaceae</taxon>
        <taxon>Streptomyces</taxon>
    </lineage>
</organism>
<dbReference type="RefSeq" id="WP_267025163.1">
    <property type="nucleotide sequence ID" value="NZ_JAIFZO010000002.1"/>
</dbReference>
<gene>
    <name evidence="2" type="ORF">K3769_04540</name>
</gene>
<evidence type="ECO:0000256" key="1">
    <source>
        <dbReference type="SAM" id="MobiDB-lite"/>
    </source>
</evidence>
<dbReference type="EMBL" id="JAIFZO010000002">
    <property type="protein sequence ID" value="MCX4232060.1"/>
    <property type="molecule type" value="Genomic_DNA"/>
</dbReference>
<name>A0ABT3UWW8_9ACTN</name>
<keyword evidence="3" id="KW-1185">Reference proteome</keyword>
<feature type="region of interest" description="Disordered" evidence="1">
    <location>
        <begin position="37"/>
        <end position="56"/>
    </location>
</feature>
<reference evidence="2" key="1">
    <citation type="journal article" date="2022" name="bioRxiv">
        <title>Discovery and biosynthetic assessment of Streptomyces ortus sp nov. isolated from a deep-sea sponge.</title>
        <authorList>
            <person name="Williams S.E."/>
        </authorList>
    </citation>
    <scope>NUCLEOTIDE SEQUENCE</scope>
    <source>
        <strain evidence="2">A15ISP2-DRY2</strain>
    </source>
</reference>
<accession>A0ABT3UWW8</accession>
<dbReference type="Proteomes" id="UP001165590">
    <property type="component" value="Unassembled WGS sequence"/>
</dbReference>